<keyword evidence="3" id="KW-1185">Reference proteome</keyword>
<dbReference type="EMBL" id="JACHXW010000006">
    <property type="protein sequence ID" value="MBB3152585.1"/>
    <property type="molecule type" value="Genomic_DNA"/>
</dbReference>
<keyword evidence="1" id="KW-0732">Signal</keyword>
<comment type="caution">
    <text evidence="2">The sequence shown here is derived from an EMBL/GenBank/DDBJ whole genome shotgun (WGS) entry which is preliminary data.</text>
</comment>
<sequence length="133" mass="14573">MKKTVLLTLMIFLLVGTTSVFAETEYNDSWFAANSMTYSSSTHSYQSGYVSATDIDWFKFSGKSTTQTLWLGSGAAILALYEDPGSGPFVYIGSATNSSLTVPAGTNKKFLITVTNQFPYYSTEAHYMIHLNG</sequence>
<feature type="chain" id="PRO_5031384937" evidence="1">
    <location>
        <begin position="23"/>
        <end position="133"/>
    </location>
</feature>
<proteinExistence type="predicted"/>
<gene>
    <name evidence="2" type="ORF">FHS16_002635</name>
</gene>
<evidence type="ECO:0000256" key="1">
    <source>
        <dbReference type="SAM" id="SignalP"/>
    </source>
</evidence>
<reference evidence="2 3" key="1">
    <citation type="submission" date="2020-08" db="EMBL/GenBank/DDBJ databases">
        <title>Genomic Encyclopedia of Type Strains, Phase III (KMG-III): the genomes of soil and plant-associated and newly described type strains.</title>
        <authorList>
            <person name="Whitman W."/>
        </authorList>
    </citation>
    <scope>NUCLEOTIDE SEQUENCE [LARGE SCALE GENOMIC DNA]</scope>
    <source>
        <strain evidence="2 3">CECT 8234</strain>
    </source>
</reference>
<evidence type="ECO:0000313" key="2">
    <source>
        <dbReference type="EMBL" id="MBB3152585.1"/>
    </source>
</evidence>
<dbReference type="AlphaFoldDB" id="A0A7W5C7I8"/>
<dbReference type="RefSeq" id="WP_183562645.1">
    <property type="nucleotide sequence ID" value="NZ_CBCSLB010000005.1"/>
</dbReference>
<accession>A0A7W5C7I8</accession>
<feature type="signal peptide" evidence="1">
    <location>
        <begin position="1"/>
        <end position="22"/>
    </location>
</feature>
<name>A0A7W5C7I8_9BACL</name>
<organism evidence="2 3">
    <name type="scientific">Paenibacillus endophyticus</name>
    <dbReference type="NCBI Taxonomy" id="1294268"/>
    <lineage>
        <taxon>Bacteria</taxon>
        <taxon>Bacillati</taxon>
        <taxon>Bacillota</taxon>
        <taxon>Bacilli</taxon>
        <taxon>Bacillales</taxon>
        <taxon>Paenibacillaceae</taxon>
        <taxon>Paenibacillus</taxon>
    </lineage>
</organism>
<dbReference type="Proteomes" id="UP000518605">
    <property type="component" value="Unassembled WGS sequence"/>
</dbReference>
<evidence type="ECO:0000313" key="3">
    <source>
        <dbReference type="Proteomes" id="UP000518605"/>
    </source>
</evidence>
<protein>
    <submittedName>
        <fullName evidence="2">Uncharacterized protein</fullName>
    </submittedName>
</protein>